<dbReference type="Pfam" id="PF01554">
    <property type="entry name" value="MatE"/>
    <property type="match status" value="2"/>
</dbReference>
<evidence type="ECO:0000256" key="9">
    <source>
        <dbReference type="ARBA" id="ARBA00031636"/>
    </source>
</evidence>
<keyword evidence="5 10" id="KW-0812">Transmembrane</keyword>
<feature type="transmembrane region" description="Helical" evidence="10">
    <location>
        <begin position="293"/>
        <end position="314"/>
    </location>
</feature>
<feature type="transmembrane region" description="Helical" evidence="10">
    <location>
        <begin position="217"/>
        <end position="245"/>
    </location>
</feature>
<feature type="transmembrane region" description="Helical" evidence="10">
    <location>
        <begin position="141"/>
        <end position="160"/>
    </location>
</feature>
<feature type="transmembrane region" description="Helical" evidence="10">
    <location>
        <begin position="373"/>
        <end position="394"/>
    </location>
</feature>
<evidence type="ECO:0000313" key="11">
    <source>
        <dbReference type="EMBL" id="SHH57617.1"/>
    </source>
</evidence>
<sequence>MIGGHVAQFSVALTDTVMLGWYSVDALAAVVLGTQIFFLAFILGSGFAFAVMPMVAEAFAQNDETSIRRTTRMGMWLSVIYAVVMLPLFWWSQPVLVALGQDPDLSASAQDYLRVMGIGLIPALLVMVLKSYMAALEHTRVVFWITVAAAVINAFVNYALIFGNWGAPELGIIGAAIASLSVQGVMIAGAIAYTLIKLPEHDLFSRLWRPDFDAMTRVFRIGVPIGLTTLAEVGLFAAGALMMGWLGTIELAAHGIAINLAGLMFMVHLGLGNAATVRAGNALGRRDIDQLAAGARTGIWMSLIFAVFSIIVFVTQKEWLISLFLDPNDPNFDAIVTTGAAFLIAAAIFQFVDGAQALALSVLRGIMDTRVPMIMATISYWVVGVPVSYIAGFWLGWGGVGIWVGLALGLAVAALLLMWRFWKVMVPRLRDSAVPV</sequence>
<evidence type="ECO:0000256" key="7">
    <source>
        <dbReference type="ARBA" id="ARBA00023065"/>
    </source>
</evidence>
<evidence type="ECO:0000256" key="10">
    <source>
        <dbReference type="SAM" id="Phobius"/>
    </source>
</evidence>
<evidence type="ECO:0000256" key="5">
    <source>
        <dbReference type="ARBA" id="ARBA00022692"/>
    </source>
</evidence>
<dbReference type="PANTHER" id="PTHR43298:SF2">
    <property type="entry name" value="FMN_FAD EXPORTER YEEO-RELATED"/>
    <property type="match status" value="1"/>
</dbReference>
<feature type="transmembrane region" description="Helical" evidence="10">
    <location>
        <begin position="400"/>
        <end position="422"/>
    </location>
</feature>
<dbReference type="InterPro" id="IPR048279">
    <property type="entry name" value="MdtK-like"/>
</dbReference>
<comment type="subcellular location">
    <subcellularLocation>
        <location evidence="1">Cell inner membrane</location>
        <topology evidence="1">Multi-pass membrane protein</topology>
    </subcellularLocation>
</comment>
<keyword evidence="4" id="KW-1003">Cell membrane</keyword>
<dbReference type="PANTHER" id="PTHR43298">
    <property type="entry name" value="MULTIDRUG RESISTANCE PROTEIN NORM-RELATED"/>
    <property type="match status" value="1"/>
</dbReference>
<evidence type="ECO:0000256" key="6">
    <source>
        <dbReference type="ARBA" id="ARBA00022989"/>
    </source>
</evidence>
<accession>A0A1M5U3L0</accession>
<keyword evidence="2" id="KW-0813">Transport</keyword>
<dbReference type="EMBL" id="FQWM01000006">
    <property type="protein sequence ID" value="SHH57617.1"/>
    <property type="molecule type" value="Genomic_DNA"/>
</dbReference>
<dbReference type="AlphaFoldDB" id="A0A1M5U3L0"/>
<keyword evidence="6 10" id="KW-1133">Transmembrane helix</keyword>
<feature type="transmembrane region" description="Helical" evidence="10">
    <location>
        <begin position="112"/>
        <end position="129"/>
    </location>
</feature>
<evidence type="ECO:0000256" key="4">
    <source>
        <dbReference type="ARBA" id="ARBA00022475"/>
    </source>
</evidence>
<keyword evidence="12" id="KW-1185">Reference proteome</keyword>
<evidence type="ECO:0000256" key="2">
    <source>
        <dbReference type="ARBA" id="ARBA00022448"/>
    </source>
</evidence>
<evidence type="ECO:0000256" key="8">
    <source>
        <dbReference type="ARBA" id="ARBA00023136"/>
    </source>
</evidence>
<evidence type="ECO:0000313" key="12">
    <source>
        <dbReference type="Proteomes" id="UP000184211"/>
    </source>
</evidence>
<dbReference type="CDD" id="cd13131">
    <property type="entry name" value="MATE_NorM_like"/>
    <property type="match status" value="1"/>
</dbReference>
<feature type="transmembrane region" description="Helical" evidence="10">
    <location>
        <begin position="172"/>
        <end position="196"/>
    </location>
</feature>
<keyword evidence="7" id="KW-0406">Ion transport</keyword>
<name>A0A1M5U3L0_9RHOB</name>
<reference evidence="12" key="1">
    <citation type="submission" date="2016-11" db="EMBL/GenBank/DDBJ databases">
        <authorList>
            <person name="Varghese N."/>
            <person name="Submissions S."/>
        </authorList>
    </citation>
    <scope>NUCLEOTIDE SEQUENCE [LARGE SCALE GENOMIC DNA]</scope>
    <source>
        <strain evidence="12">DSM 28223</strain>
    </source>
</reference>
<dbReference type="GO" id="GO:0005886">
    <property type="term" value="C:plasma membrane"/>
    <property type="evidence" value="ECO:0007669"/>
    <property type="project" value="UniProtKB-SubCell"/>
</dbReference>
<dbReference type="PIRSF" id="PIRSF006603">
    <property type="entry name" value="DinF"/>
    <property type="match status" value="1"/>
</dbReference>
<dbReference type="InterPro" id="IPR002528">
    <property type="entry name" value="MATE_fam"/>
</dbReference>
<dbReference type="NCBIfam" id="TIGR00797">
    <property type="entry name" value="matE"/>
    <property type="match status" value="1"/>
</dbReference>
<feature type="transmembrane region" description="Helical" evidence="10">
    <location>
        <begin position="251"/>
        <end position="272"/>
    </location>
</feature>
<protein>
    <recommendedName>
        <fullName evidence="9">Multidrug-efflux transporter</fullName>
    </recommendedName>
</protein>
<dbReference type="InterPro" id="IPR050222">
    <property type="entry name" value="MATE_MdtK"/>
</dbReference>
<organism evidence="11 12">
    <name type="scientific">Cognatishimia maritima</name>
    <dbReference type="NCBI Taxonomy" id="870908"/>
    <lineage>
        <taxon>Bacteria</taxon>
        <taxon>Pseudomonadati</taxon>
        <taxon>Pseudomonadota</taxon>
        <taxon>Alphaproteobacteria</taxon>
        <taxon>Rhodobacterales</taxon>
        <taxon>Paracoccaceae</taxon>
        <taxon>Cognatishimia</taxon>
    </lineage>
</organism>
<evidence type="ECO:0000256" key="1">
    <source>
        <dbReference type="ARBA" id="ARBA00004429"/>
    </source>
</evidence>
<feature type="transmembrane region" description="Helical" evidence="10">
    <location>
        <begin position="73"/>
        <end position="92"/>
    </location>
</feature>
<dbReference type="STRING" id="870908.SAMN04488044_2784"/>
<dbReference type="GO" id="GO:0015297">
    <property type="term" value="F:antiporter activity"/>
    <property type="evidence" value="ECO:0007669"/>
    <property type="project" value="UniProtKB-KW"/>
</dbReference>
<keyword evidence="3" id="KW-0050">Antiport</keyword>
<proteinExistence type="predicted"/>
<feature type="transmembrane region" description="Helical" evidence="10">
    <location>
        <begin position="26"/>
        <end position="52"/>
    </location>
</feature>
<dbReference type="Proteomes" id="UP000184211">
    <property type="component" value="Unassembled WGS sequence"/>
</dbReference>
<keyword evidence="8 10" id="KW-0472">Membrane</keyword>
<feature type="transmembrane region" description="Helical" evidence="10">
    <location>
        <begin position="334"/>
        <end position="352"/>
    </location>
</feature>
<dbReference type="GO" id="GO:0006811">
    <property type="term" value="P:monoatomic ion transport"/>
    <property type="evidence" value="ECO:0007669"/>
    <property type="project" value="UniProtKB-KW"/>
</dbReference>
<dbReference type="GO" id="GO:0042910">
    <property type="term" value="F:xenobiotic transmembrane transporter activity"/>
    <property type="evidence" value="ECO:0007669"/>
    <property type="project" value="InterPro"/>
</dbReference>
<gene>
    <name evidence="11" type="ORF">SAMN04488044_2784</name>
</gene>
<evidence type="ECO:0000256" key="3">
    <source>
        <dbReference type="ARBA" id="ARBA00022449"/>
    </source>
</evidence>